<name>A0A9X1VE70_9BACT</name>
<dbReference type="EMBL" id="JALBGC010000001">
    <property type="protein sequence ID" value="MCI1186468.1"/>
    <property type="molecule type" value="Genomic_DNA"/>
</dbReference>
<comment type="caution">
    <text evidence="1">The sequence shown here is derived from an EMBL/GenBank/DDBJ whole genome shotgun (WGS) entry which is preliminary data.</text>
</comment>
<evidence type="ECO:0000313" key="2">
    <source>
        <dbReference type="Proteomes" id="UP001139193"/>
    </source>
</evidence>
<accession>A0A9X1VE70</accession>
<proteinExistence type="predicted"/>
<dbReference type="Proteomes" id="UP001139193">
    <property type="component" value="Unassembled WGS sequence"/>
</dbReference>
<gene>
    <name evidence="1" type="ORF">MON38_03500</name>
</gene>
<dbReference type="AlphaFoldDB" id="A0A9X1VE70"/>
<dbReference type="RefSeq" id="WP_241934741.1">
    <property type="nucleotide sequence ID" value="NZ_JALBGC010000001.1"/>
</dbReference>
<organism evidence="1 2">
    <name type="scientific">Hymenobacter cyanobacteriorum</name>
    <dbReference type="NCBI Taxonomy" id="2926463"/>
    <lineage>
        <taxon>Bacteria</taxon>
        <taxon>Pseudomonadati</taxon>
        <taxon>Bacteroidota</taxon>
        <taxon>Cytophagia</taxon>
        <taxon>Cytophagales</taxon>
        <taxon>Hymenobacteraceae</taxon>
        <taxon>Hymenobacter</taxon>
    </lineage>
</organism>
<sequence>MANPSFLFVAGQTKFVKKYLIINYLNKDNVLLHLVLKVLLKYSKYLLPARLLSAPARYQYRPAGRRHALVITFFLPFRSLFLLFHIKVSGCYPSPILALSICQ</sequence>
<evidence type="ECO:0000313" key="1">
    <source>
        <dbReference type="EMBL" id="MCI1186468.1"/>
    </source>
</evidence>
<keyword evidence="2" id="KW-1185">Reference proteome</keyword>
<protein>
    <submittedName>
        <fullName evidence="1">Uncharacterized protein</fullName>
    </submittedName>
</protein>
<reference evidence="1" key="1">
    <citation type="submission" date="2022-03" db="EMBL/GenBank/DDBJ databases">
        <title>Bacterial whole genome sequence for Hymenobacter sp. DH14.</title>
        <authorList>
            <person name="Le V."/>
        </authorList>
    </citation>
    <scope>NUCLEOTIDE SEQUENCE</scope>
    <source>
        <strain evidence="1">DH14</strain>
    </source>
</reference>